<dbReference type="EMBL" id="HE577327">
    <property type="protein sequence ID" value="CCC98866.1"/>
    <property type="molecule type" value="Genomic_DNA"/>
</dbReference>
<sequence>MPLAKSDQAELDTLRARLEKSLAGGDDTLTDQEIDRLGELRAKEREGILAAAHQRQQRETARGVDRSLGAEERLQLSRAEGIRSFTDEFAGGVSSILTGQARIGDGFRSMIGNMSKMLADFFARWMVQQAALAAMGWMGIGPTASASAATGAAAIGPGTGFIYHEGGFVGAGGVPSRSVPMSLFAGAPKFHTGGLLRGEVPVIAKRGEGIFTPEQMDNADSILKAATATSGTSITVNNDIRVEGHASGNAVADQELAAQIGRQVENSVRAVVSDEMRRQMRPGGLLRGGY</sequence>
<keyword evidence="2" id="KW-1185">Reference proteome</keyword>
<dbReference type="RefSeq" id="WP_014241064.1">
    <property type="nucleotide sequence ID" value="NC_016617.1"/>
</dbReference>
<proteinExistence type="predicted"/>
<gene>
    <name evidence="1" type="ORF">AZOBR_160026</name>
</gene>
<evidence type="ECO:0000313" key="1">
    <source>
        <dbReference type="EMBL" id="CCC98866.1"/>
    </source>
</evidence>
<dbReference type="KEGG" id="abs:AZOBR_160026"/>
<reference evidence="1 2" key="1">
    <citation type="journal article" date="2011" name="PLoS Genet.">
        <title>Azospirillum genomes reveal transition of bacteria from aquatic to terrestrial environments.</title>
        <authorList>
            <person name="Wisniewski-Dye F."/>
            <person name="Borziak K."/>
            <person name="Khalsa-Moyers G."/>
            <person name="Alexandre G."/>
            <person name="Sukharnikov L.O."/>
            <person name="Wuichet K."/>
            <person name="Hurst G.B."/>
            <person name="McDonald W.H."/>
            <person name="Robertson J.S."/>
            <person name="Barbe V."/>
            <person name="Calteau A."/>
            <person name="Rouy Z."/>
            <person name="Mangenot S."/>
            <person name="Prigent-Combaret C."/>
            <person name="Normand P."/>
            <person name="Boyer M."/>
            <person name="Siguier P."/>
            <person name="Dessaux Y."/>
            <person name="Elmerich C."/>
            <person name="Condemine G."/>
            <person name="Krishnen G."/>
            <person name="Kennedy I."/>
            <person name="Paterson A.H."/>
            <person name="Gonzalez V."/>
            <person name="Mavingui P."/>
            <person name="Zhulin I.B."/>
        </authorList>
    </citation>
    <scope>NUCLEOTIDE SEQUENCE [LARGE SCALE GENOMIC DNA]</scope>
    <source>
        <strain evidence="1 2">Sp245</strain>
    </source>
</reference>
<evidence type="ECO:0008006" key="3">
    <source>
        <dbReference type="Google" id="ProtNLM"/>
    </source>
</evidence>
<accession>A0A9P1JSE4</accession>
<dbReference type="Proteomes" id="UP000007319">
    <property type="component" value="Chromosome"/>
</dbReference>
<dbReference type="AlphaFoldDB" id="A0A9P1JSE4"/>
<evidence type="ECO:0000313" key="2">
    <source>
        <dbReference type="Proteomes" id="UP000007319"/>
    </source>
</evidence>
<name>A0A9P1JSE4_9PROT</name>
<organism evidence="1 2">
    <name type="scientific">Azospirillum baldaniorum</name>
    <dbReference type="NCBI Taxonomy" id="1064539"/>
    <lineage>
        <taxon>Bacteria</taxon>
        <taxon>Pseudomonadati</taxon>
        <taxon>Pseudomonadota</taxon>
        <taxon>Alphaproteobacteria</taxon>
        <taxon>Rhodospirillales</taxon>
        <taxon>Azospirillaceae</taxon>
        <taxon>Azospirillum</taxon>
    </lineage>
</organism>
<protein>
    <recommendedName>
        <fullName evidence="3">Phage tail tape measure protein</fullName>
    </recommendedName>
</protein>